<feature type="compositionally biased region" description="Basic and acidic residues" evidence="1">
    <location>
        <begin position="127"/>
        <end position="138"/>
    </location>
</feature>
<sequence>MNFHKLFTKIKFKNDDGKPTKFAYMTLIGLLGLLFLITGDFFQKDKQPEEPQLFKGDETQMENQEETFSQKNSGDESVITDMEDMFEKELKTILEKIEGVTDVDVMVNLDASKLKVYEKNTMVGKQTTKETDQKGGEREIEDSSQEEQTVIIRNQNQEMPLLIQTKKPAIRGVLVVARGAGDVQIQKRIVDAVSSVLDAPTHRISVMPKD</sequence>
<evidence type="ECO:0000256" key="1">
    <source>
        <dbReference type="SAM" id="MobiDB-lite"/>
    </source>
</evidence>
<organism evidence="3 4">
    <name type="scientific">Melghiribacillus thermohalophilus</name>
    <dbReference type="NCBI Taxonomy" id="1324956"/>
    <lineage>
        <taxon>Bacteria</taxon>
        <taxon>Bacillati</taxon>
        <taxon>Bacillota</taxon>
        <taxon>Bacilli</taxon>
        <taxon>Bacillales</taxon>
        <taxon>Bacillaceae</taxon>
        <taxon>Melghiribacillus</taxon>
    </lineage>
</organism>
<keyword evidence="2" id="KW-1133">Transmembrane helix</keyword>
<gene>
    <name evidence="3" type="ORF">EDD68_10844</name>
</gene>
<proteinExistence type="predicted"/>
<dbReference type="OrthoDB" id="2381602at2"/>
<comment type="caution">
    <text evidence="3">The sequence shown here is derived from an EMBL/GenBank/DDBJ whole genome shotgun (WGS) entry which is preliminary data.</text>
</comment>
<reference evidence="3 4" key="1">
    <citation type="submission" date="2019-03" db="EMBL/GenBank/DDBJ databases">
        <title>Genomic Encyclopedia of Type Strains, Phase IV (KMG-IV): sequencing the most valuable type-strain genomes for metagenomic binning, comparative biology and taxonomic classification.</title>
        <authorList>
            <person name="Goeker M."/>
        </authorList>
    </citation>
    <scope>NUCLEOTIDE SEQUENCE [LARGE SCALE GENOMIC DNA]</scope>
    <source>
        <strain evidence="3 4">DSM 25894</strain>
    </source>
</reference>
<dbReference type="RefSeq" id="WP_132371626.1">
    <property type="nucleotide sequence ID" value="NZ_SMAN01000008.1"/>
</dbReference>
<dbReference type="InterPro" id="IPR014195">
    <property type="entry name" value="Spore_III_AG"/>
</dbReference>
<keyword evidence="4" id="KW-1185">Reference proteome</keyword>
<feature type="region of interest" description="Disordered" evidence="1">
    <location>
        <begin position="126"/>
        <end position="147"/>
    </location>
</feature>
<dbReference type="Proteomes" id="UP000294650">
    <property type="component" value="Unassembled WGS sequence"/>
</dbReference>
<keyword evidence="2" id="KW-0472">Membrane</keyword>
<evidence type="ECO:0000313" key="4">
    <source>
        <dbReference type="Proteomes" id="UP000294650"/>
    </source>
</evidence>
<feature type="transmembrane region" description="Helical" evidence="2">
    <location>
        <begin position="21"/>
        <end position="42"/>
    </location>
</feature>
<dbReference type="EMBL" id="SMAN01000008">
    <property type="protein sequence ID" value="TCT22624.1"/>
    <property type="molecule type" value="Genomic_DNA"/>
</dbReference>
<keyword evidence="2" id="KW-0812">Transmembrane</keyword>
<accession>A0A4R3N1M8</accession>
<feature type="region of interest" description="Disordered" evidence="1">
    <location>
        <begin position="53"/>
        <end position="74"/>
    </location>
</feature>
<dbReference type="NCBIfam" id="TIGR02830">
    <property type="entry name" value="spore_III_AG"/>
    <property type="match status" value="1"/>
</dbReference>
<name>A0A4R3N1M8_9BACI</name>
<dbReference type="AlphaFoldDB" id="A0A4R3N1M8"/>
<evidence type="ECO:0000256" key="2">
    <source>
        <dbReference type="SAM" id="Phobius"/>
    </source>
</evidence>
<protein>
    <submittedName>
        <fullName evidence="3">Stage III sporulation protein AG</fullName>
    </submittedName>
</protein>
<evidence type="ECO:0000313" key="3">
    <source>
        <dbReference type="EMBL" id="TCT22624.1"/>
    </source>
</evidence>